<reference evidence="2 3" key="1">
    <citation type="submission" date="2018-08" db="EMBL/GenBank/DDBJ databases">
        <title>Meiothermus roseus NBRC 110900 genome sequencing project.</title>
        <authorList>
            <person name="Da Costa M.S."/>
            <person name="Albuquerque L."/>
            <person name="Raposo P."/>
            <person name="Froufe H.J.C."/>
            <person name="Barroso C.S."/>
            <person name="Egas C."/>
        </authorList>
    </citation>
    <scope>NUCLEOTIDE SEQUENCE [LARGE SCALE GENOMIC DNA]</scope>
    <source>
        <strain evidence="2 3">NBRC 110900</strain>
    </source>
</reference>
<keyword evidence="1" id="KW-0732">Signal</keyword>
<evidence type="ECO:0000313" key="3">
    <source>
        <dbReference type="Proteomes" id="UP000265341"/>
    </source>
</evidence>
<organism evidence="2 3">
    <name type="scientific">Calidithermus roseus</name>
    <dbReference type="NCBI Taxonomy" id="1644118"/>
    <lineage>
        <taxon>Bacteria</taxon>
        <taxon>Thermotogati</taxon>
        <taxon>Deinococcota</taxon>
        <taxon>Deinococci</taxon>
        <taxon>Thermales</taxon>
        <taxon>Thermaceae</taxon>
        <taxon>Calidithermus</taxon>
    </lineage>
</organism>
<keyword evidence="3" id="KW-1185">Reference proteome</keyword>
<accession>A0A399F0J4</accession>
<evidence type="ECO:0000313" key="2">
    <source>
        <dbReference type="EMBL" id="RIH88091.1"/>
    </source>
</evidence>
<feature type="signal peptide" evidence="1">
    <location>
        <begin position="1"/>
        <end position="36"/>
    </location>
</feature>
<gene>
    <name evidence="2" type="ORF">Mrose_00995</name>
</gene>
<dbReference type="RefSeq" id="WP_119276326.1">
    <property type="nucleotide sequence ID" value="NZ_QWLA01000013.1"/>
</dbReference>
<dbReference type="AlphaFoldDB" id="A0A399F0J4"/>
<proteinExistence type="predicted"/>
<comment type="caution">
    <text evidence="2">The sequence shown here is derived from an EMBL/GenBank/DDBJ whole genome shotgun (WGS) entry which is preliminary data.</text>
</comment>
<feature type="chain" id="PRO_5017477062" evidence="1">
    <location>
        <begin position="37"/>
        <end position="92"/>
    </location>
</feature>
<dbReference type="EMBL" id="QWLA01000013">
    <property type="protein sequence ID" value="RIH88091.1"/>
    <property type="molecule type" value="Genomic_DNA"/>
</dbReference>
<name>A0A399F0J4_9DEIN</name>
<sequence length="92" mass="9832">MVGEVVRSRARKLMCLGALALGLSATALLPSPSSLAPSPSLEVRGSSWRPHKANNNRGGLSLRNLLLPEPLATASTTVASRFMVFEREHPRA</sequence>
<evidence type="ECO:0000256" key="1">
    <source>
        <dbReference type="SAM" id="SignalP"/>
    </source>
</evidence>
<dbReference type="Proteomes" id="UP000265341">
    <property type="component" value="Unassembled WGS sequence"/>
</dbReference>
<protein>
    <submittedName>
        <fullName evidence="2">Uncharacterized protein</fullName>
    </submittedName>
</protein>